<dbReference type="SMART" id="SM00267">
    <property type="entry name" value="GGDEF"/>
    <property type="match status" value="1"/>
</dbReference>
<feature type="transmembrane region" description="Helical" evidence="1">
    <location>
        <begin position="103"/>
        <end position="122"/>
    </location>
</feature>
<dbReference type="InterPro" id="IPR000160">
    <property type="entry name" value="GGDEF_dom"/>
</dbReference>
<proteinExistence type="predicted"/>
<gene>
    <name evidence="4" type="ORF">HY29_16545</name>
</gene>
<dbReference type="SMART" id="SM00052">
    <property type="entry name" value="EAL"/>
    <property type="match status" value="1"/>
</dbReference>
<keyword evidence="1" id="KW-1133">Transmembrane helix</keyword>
<feature type="transmembrane region" description="Helical" evidence="1">
    <location>
        <begin position="175"/>
        <end position="197"/>
    </location>
</feature>
<dbReference type="GO" id="GO:0071111">
    <property type="term" value="F:cyclic-guanylate-specific phosphodiesterase activity"/>
    <property type="evidence" value="ECO:0007669"/>
    <property type="project" value="InterPro"/>
</dbReference>
<dbReference type="CDD" id="cd01948">
    <property type="entry name" value="EAL"/>
    <property type="match status" value="1"/>
</dbReference>
<dbReference type="PATRIC" id="fig|1280946.3.peg.2470"/>
<name>A0A062U062_9PROT</name>
<dbReference type="PANTHER" id="PTHR33121">
    <property type="entry name" value="CYCLIC DI-GMP PHOSPHODIESTERASE PDEF"/>
    <property type="match status" value="1"/>
</dbReference>
<dbReference type="AlphaFoldDB" id="A0A062U062"/>
<dbReference type="PROSITE" id="PS50887">
    <property type="entry name" value="GGDEF"/>
    <property type="match status" value="1"/>
</dbReference>
<feature type="domain" description="EAL" evidence="2">
    <location>
        <begin position="402"/>
        <end position="653"/>
    </location>
</feature>
<dbReference type="eggNOG" id="COG5001">
    <property type="taxonomic scope" value="Bacteria"/>
</dbReference>
<protein>
    <recommendedName>
        <fullName evidence="6">Diguanylate cyclase</fullName>
    </recommendedName>
</protein>
<dbReference type="STRING" id="1280946.HY29_16545"/>
<dbReference type="Proteomes" id="UP000027037">
    <property type="component" value="Unassembled WGS sequence"/>
</dbReference>
<keyword evidence="5" id="KW-1185">Reference proteome</keyword>
<evidence type="ECO:0000259" key="2">
    <source>
        <dbReference type="PROSITE" id="PS50883"/>
    </source>
</evidence>
<dbReference type="InterPro" id="IPR029787">
    <property type="entry name" value="Nucleotide_cyclase"/>
</dbReference>
<keyword evidence="1" id="KW-0472">Membrane</keyword>
<keyword evidence="1" id="KW-0812">Transmembrane</keyword>
<comment type="caution">
    <text evidence="4">The sequence shown here is derived from an EMBL/GenBank/DDBJ whole genome shotgun (WGS) entry which is preliminary data.</text>
</comment>
<dbReference type="Pfam" id="PF00990">
    <property type="entry name" value="GGDEF"/>
    <property type="match status" value="1"/>
</dbReference>
<evidence type="ECO:0000259" key="3">
    <source>
        <dbReference type="PROSITE" id="PS50887"/>
    </source>
</evidence>
<dbReference type="InterPro" id="IPR035919">
    <property type="entry name" value="EAL_sf"/>
</dbReference>
<dbReference type="NCBIfam" id="TIGR00254">
    <property type="entry name" value="GGDEF"/>
    <property type="match status" value="1"/>
</dbReference>
<organism evidence="4 5">
    <name type="scientific">Hyphomonas beringensis</name>
    <dbReference type="NCBI Taxonomy" id="1280946"/>
    <lineage>
        <taxon>Bacteria</taxon>
        <taxon>Pseudomonadati</taxon>
        <taxon>Pseudomonadota</taxon>
        <taxon>Alphaproteobacteria</taxon>
        <taxon>Hyphomonadales</taxon>
        <taxon>Hyphomonadaceae</taxon>
        <taxon>Hyphomonas</taxon>
    </lineage>
</organism>
<reference evidence="4 5" key="1">
    <citation type="journal article" date="2014" name="Antonie Van Leeuwenhoek">
        <title>Hyphomonas beringensis sp. nov. and Hyphomonas chukchiensis sp. nov., isolated from surface seawater of the Bering Sea and Chukchi Sea.</title>
        <authorList>
            <person name="Li C."/>
            <person name="Lai Q."/>
            <person name="Li G."/>
            <person name="Dong C."/>
            <person name="Wang J."/>
            <person name="Liao Y."/>
            <person name="Shao Z."/>
        </authorList>
    </citation>
    <scope>NUCLEOTIDE SEQUENCE [LARGE SCALE GENOMIC DNA]</scope>
    <source>
        <strain evidence="4 5">25B14_1</strain>
    </source>
</reference>
<dbReference type="PROSITE" id="PS50883">
    <property type="entry name" value="EAL"/>
    <property type="match status" value="1"/>
</dbReference>
<dbReference type="PANTHER" id="PTHR33121:SF70">
    <property type="entry name" value="SIGNALING PROTEIN YKOW"/>
    <property type="match status" value="1"/>
</dbReference>
<evidence type="ECO:0000313" key="4">
    <source>
        <dbReference type="EMBL" id="KCZ53681.1"/>
    </source>
</evidence>
<dbReference type="EMBL" id="AWFF01000048">
    <property type="protein sequence ID" value="KCZ53681.1"/>
    <property type="molecule type" value="Genomic_DNA"/>
</dbReference>
<dbReference type="Pfam" id="PF00563">
    <property type="entry name" value="EAL"/>
    <property type="match status" value="1"/>
</dbReference>
<evidence type="ECO:0008006" key="6">
    <source>
        <dbReference type="Google" id="ProtNLM"/>
    </source>
</evidence>
<dbReference type="InterPro" id="IPR001633">
    <property type="entry name" value="EAL_dom"/>
</dbReference>
<dbReference type="CDD" id="cd01949">
    <property type="entry name" value="GGDEF"/>
    <property type="match status" value="1"/>
</dbReference>
<dbReference type="Gene3D" id="3.30.70.270">
    <property type="match status" value="1"/>
</dbReference>
<dbReference type="InterPro" id="IPR043128">
    <property type="entry name" value="Rev_trsase/Diguanyl_cyclase"/>
</dbReference>
<evidence type="ECO:0000313" key="5">
    <source>
        <dbReference type="Proteomes" id="UP000027037"/>
    </source>
</evidence>
<dbReference type="Gene3D" id="3.20.20.450">
    <property type="entry name" value="EAL domain"/>
    <property type="match status" value="1"/>
</dbReference>
<feature type="transmembrane region" description="Helical" evidence="1">
    <location>
        <begin position="64"/>
        <end position="82"/>
    </location>
</feature>
<dbReference type="SUPFAM" id="SSF141868">
    <property type="entry name" value="EAL domain-like"/>
    <property type="match status" value="1"/>
</dbReference>
<dbReference type="InterPro" id="IPR050706">
    <property type="entry name" value="Cyclic-di-GMP_PDE-like"/>
</dbReference>
<feature type="transmembrane region" description="Helical" evidence="1">
    <location>
        <begin position="152"/>
        <end position="169"/>
    </location>
</feature>
<evidence type="ECO:0000256" key="1">
    <source>
        <dbReference type="SAM" id="Phobius"/>
    </source>
</evidence>
<feature type="domain" description="GGDEF" evidence="3">
    <location>
        <begin position="258"/>
        <end position="393"/>
    </location>
</feature>
<accession>A0A062U062</accession>
<dbReference type="SUPFAM" id="SSF55073">
    <property type="entry name" value="Nucleotide cyclase"/>
    <property type="match status" value="1"/>
</dbReference>
<sequence>MLSKIDLKAYRTMLRQARTSEEAVAVEQLRAIAQNIPPLYTMLSVATMSLGLTFLDIAPLHLTIGFPALFIVISVMRIGWWTHEKVERYSYESVRRGLFILEWAAYVLVALLAGWVALLMPYADSTHVAYLAFFCAFTGSSATICAMPKPRIVMGCLLLTFAAFCLLFLRQGTSFYVFMSIHLATTYFVFYMFSYIYKKRIDQSVMLHSELLSENERASGLAESNRYLALSDTLTGLPNRRRFFEQISVFFERAPHGQLPVVGLVDLDGFKPINDVYGHTAGDSVLIETAARLQALIADHNGGIARLGGDEFAYVLPWSTTPEQAGAFAKAILTIMDRPFILPCGNISRVSASIGYSSRDFDVDSAKDLLEQADFALFRAKETVDKSIVRFSAIHAASKRREVLVHQAFKNADLDEEIHLVFQPIVNSTDGTMHCCEALARWDSPEIGMVPPGEFVPIAEKAGMTQEMTMAVFRKVIEQLKAWPDSAHVSVNLSAQDVNSEQCTDAVAALLMVQPASLRKRISIEVTESSLLTDFEVVRANLFKFRELGVKIALDDFGTGYSSLRYLQEIEFDVVKIDRSFVTSIEENGKSFGLVRTIQQLCRSLSVTCIVEGVESREQLEYARSAGCVFVQGYYYSQPLMADKLLPYLLHEESFESYRQGLGLKPLGAVAS</sequence>